<dbReference type="PRINTS" id="PR00368">
    <property type="entry name" value="FADPNR"/>
</dbReference>
<name>A0ABT3Q3D2_9BACT</name>
<dbReference type="Pfam" id="PF02910">
    <property type="entry name" value="Succ_DH_flav_C"/>
    <property type="match status" value="1"/>
</dbReference>
<dbReference type="PANTHER" id="PTHR42716">
    <property type="entry name" value="L-ASPARTATE OXIDASE"/>
    <property type="match status" value="1"/>
</dbReference>
<evidence type="ECO:0000256" key="7">
    <source>
        <dbReference type="ARBA" id="ARBA00022827"/>
    </source>
</evidence>
<proteinExistence type="inferred from homology"/>
<evidence type="ECO:0000256" key="6">
    <source>
        <dbReference type="ARBA" id="ARBA00022642"/>
    </source>
</evidence>
<dbReference type="InterPro" id="IPR003953">
    <property type="entry name" value="FAD-dep_OxRdtase_2_FAD-bd"/>
</dbReference>
<dbReference type="EC" id="1.4.3.16" evidence="4 10"/>
<evidence type="ECO:0000256" key="1">
    <source>
        <dbReference type="ARBA" id="ARBA00001974"/>
    </source>
</evidence>
<evidence type="ECO:0000256" key="5">
    <source>
        <dbReference type="ARBA" id="ARBA00022630"/>
    </source>
</evidence>
<dbReference type="RefSeq" id="WP_265791876.1">
    <property type="nucleotide sequence ID" value="NZ_BAABRS010000006.1"/>
</dbReference>
<keyword evidence="15" id="KW-1185">Reference proteome</keyword>
<evidence type="ECO:0000313" key="15">
    <source>
        <dbReference type="Proteomes" id="UP001207337"/>
    </source>
</evidence>
<protein>
    <recommendedName>
        <fullName evidence="4 10">L-aspartate oxidase</fullName>
        <ecNumber evidence="4 10">1.4.3.16</ecNumber>
    </recommendedName>
</protein>
<dbReference type="InterPro" id="IPR005288">
    <property type="entry name" value="NadB"/>
</dbReference>
<gene>
    <name evidence="14" type="primary">nadB</name>
    <name evidence="14" type="ORF">LQ318_16605</name>
</gene>
<dbReference type="NCBIfam" id="TIGR00551">
    <property type="entry name" value="nadB"/>
    <property type="match status" value="1"/>
</dbReference>
<evidence type="ECO:0000256" key="3">
    <source>
        <dbReference type="ARBA" id="ARBA00008562"/>
    </source>
</evidence>
<dbReference type="PANTHER" id="PTHR42716:SF2">
    <property type="entry name" value="L-ASPARTATE OXIDASE, CHLOROPLASTIC"/>
    <property type="match status" value="1"/>
</dbReference>
<dbReference type="EMBL" id="JAJNDC010000006">
    <property type="protein sequence ID" value="MCW9714528.1"/>
    <property type="molecule type" value="Genomic_DNA"/>
</dbReference>
<dbReference type="InterPro" id="IPR036188">
    <property type="entry name" value="FAD/NAD-bd_sf"/>
</dbReference>
<keyword evidence="5 11" id="KW-0285">Flavoprotein</keyword>
<comment type="cofactor">
    <cofactor evidence="1 11">
        <name>FAD</name>
        <dbReference type="ChEBI" id="CHEBI:57692"/>
    </cofactor>
</comment>
<dbReference type="PIRSF" id="PIRSF000171">
    <property type="entry name" value="SDHA_APRA_LASPO"/>
    <property type="match status" value="1"/>
</dbReference>
<keyword evidence="8 11" id="KW-0560">Oxidoreductase</keyword>
<comment type="subcellular location">
    <subcellularLocation>
        <location evidence="11">Cytoplasm</location>
    </subcellularLocation>
</comment>
<dbReference type="InterPro" id="IPR037099">
    <property type="entry name" value="Fum_R/Succ_DH_flav-like_C_sf"/>
</dbReference>
<evidence type="ECO:0000256" key="8">
    <source>
        <dbReference type="ARBA" id="ARBA00023002"/>
    </source>
</evidence>
<evidence type="ECO:0000313" key="14">
    <source>
        <dbReference type="EMBL" id="MCW9714528.1"/>
    </source>
</evidence>
<sequence>MNSTTISTDFLVIGSGAAGLSAALHASRYGKVHLVTKSNLEHSSSYWAQGGIAAVLDSDDSYKSHIKDTLEAGRGLCNTEAVELLVREGAHEIKKYIDLGMPFDLTNGELDLGLEGGHSNRRVLHANGAATGKALVEFLTELVKKEEQITVVEHAFIYQLFADEIECSGAAAYLFEEDKNISIESPATILATGGYSGLFQRSTNPHTSTGDGLWLGLDAGAKLQDLEFVQFHPTAFYTDDGSTFLISEALRGEGARLYNEEGTRFMEDYPRKELSPRDIVSGEILRQIRQQKENYVYLDLRHLDARRIREHFPNIISRIEAQGINIEKEGIPIAPAAHYCIGGLATDLDGCTSVKGLYACGEVAATGVHGANRLASNSLLECLVFSKRAIEHAVDVEAPEHNVPVANFYVDEANKDDFVQLQKQIASLLSNFVGIQRNKGDLEYIIEQVDQLSGSFSETSEEYFSIRSQGLLQLAYFISKAALKREESRGVHQRTDFPDRWTKAKHLSFENSIKYTGQA</sequence>
<dbReference type="SUPFAM" id="SSF56425">
    <property type="entry name" value="Succinate dehydrogenase/fumarate reductase flavoprotein, catalytic domain"/>
    <property type="match status" value="1"/>
</dbReference>
<feature type="domain" description="Fumarate reductase/succinate dehydrogenase flavoprotein-like C-terminal" evidence="13">
    <location>
        <begin position="426"/>
        <end position="500"/>
    </location>
</feature>
<comment type="pathway">
    <text evidence="2 11">Cofactor biosynthesis; NAD(+) biosynthesis; iminoaspartate from L-aspartate (oxidase route): step 1/1.</text>
</comment>
<dbReference type="GO" id="GO:0008734">
    <property type="term" value="F:L-aspartate oxidase activity"/>
    <property type="evidence" value="ECO:0007669"/>
    <property type="project" value="UniProtKB-EC"/>
</dbReference>
<evidence type="ECO:0000256" key="11">
    <source>
        <dbReference type="RuleBase" id="RU362049"/>
    </source>
</evidence>
<evidence type="ECO:0000256" key="4">
    <source>
        <dbReference type="ARBA" id="ARBA00012173"/>
    </source>
</evidence>
<keyword evidence="7 11" id="KW-0274">FAD</keyword>
<reference evidence="14 15" key="1">
    <citation type="submission" date="2021-11" db="EMBL/GenBank/DDBJ databases">
        <title>Aliifidinibius sp. nov., a new bacterium isolated from saline soil.</title>
        <authorList>
            <person name="Galisteo C."/>
            <person name="De La Haba R."/>
            <person name="Sanchez-Porro C."/>
            <person name="Ventosa A."/>
        </authorList>
    </citation>
    <scope>NUCLEOTIDE SEQUENCE [LARGE SCALE GENOMIC DNA]</scope>
    <source>
        <strain evidence="14 15">KACC 190600</strain>
    </source>
</reference>
<dbReference type="Proteomes" id="UP001207337">
    <property type="component" value="Unassembled WGS sequence"/>
</dbReference>
<dbReference type="PRINTS" id="PR00411">
    <property type="entry name" value="PNDRDTASEI"/>
</dbReference>
<comment type="similarity">
    <text evidence="3 11">Belongs to the FAD-dependent oxidoreductase 2 family. NadB subfamily.</text>
</comment>
<organism evidence="14 15">
    <name type="scientific">Fodinibius salicampi</name>
    <dbReference type="NCBI Taxonomy" id="1920655"/>
    <lineage>
        <taxon>Bacteria</taxon>
        <taxon>Pseudomonadati</taxon>
        <taxon>Balneolota</taxon>
        <taxon>Balneolia</taxon>
        <taxon>Balneolales</taxon>
        <taxon>Balneolaceae</taxon>
        <taxon>Fodinibius</taxon>
    </lineage>
</organism>
<dbReference type="Pfam" id="PF00890">
    <property type="entry name" value="FAD_binding_2"/>
    <property type="match status" value="1"/>
</dbReference>
<evidence type="ECO:0000256" key="2">
    <source>
        <dbReference type="ARBA" id="ARBA00004950"/>
    </source>
</evidence>
<keyword evidence="6 11" id="KW-0662">Pyridine nucleotide biosynthesis</keyword>
<evidence type="ECO:0000259" key="12">
    <source>
        <dbReference type="Pfam" id="PF00890"/>
    </source>
</evidence>
<dbReference type="InterPro" id="IPR027477">
    <property type="entry name" value="Succ_DH/fumarate_Rdtase_cat_sf"/>
</dbReference>
<evidence type="ECO:0000259" key="13">
    <source>
        <dbReference type="Pfam" id="PF02910"/>
    </source>
</evidence>
<comment type="catalytic activity">
    <reaction evidence="9">
        <text>L-aspartate + O2 = iminosuccinate + H2O2</text>
        <dbReference type="Rhea" id="RHEA:25876"/>
        <dbReference type="ChEBI" id="CHEBI:15379"/>
        <dbReference type="ChEBI" id="CHEBI:16240"/>
        <dbReference type="ChEBI" id="CHEBI:29991"/>
        <dbReference type="ChEBI" id="CHEBI:77875"/>
        <dbReference type="EC" id="1.4.3.16"/>
    </reaction>
    <physiologicalReaction direction="left-to-right" evidence="9">
        <dbReference type="Rhea" id="RHEA:25877"/>
    </physiologicalReaction>
</comment>
<dbReference type="Gene3D" id="3.50.50.60">
    <property type="entry name" value="FAD/NAD(P)-binding domain"/>
    <property type="match status" value="1"/>
</dbReference>
<comment type="function">
    <text evidence="11">Catalyzes the oxidation of L-aspartate to iminoaspartate.</text>
</comment>
<feature type="domain" description="FAD-dependent oxidoreductase 2 FAD-binding" evidence="12">
    <location>
        <begin position="9"/>
        <end position="379"/>
    </location>
</feature>
<dbReference type="SUPFAM" id="SSF46977">
    <property type="entry name" value="Succinate dehydrogenase/fumarate reductase flavoprotein C-terminal domain"/>
    <property type="match status" value="1"/>
</dbReference>
<evidence type="ECO:0000256" key="10">
    <source>
        <dbReference type="NCBIfam" id="TIGR00551"/>
    </source>
</evidence>
<accession>A0ABT3Q3D2</accession>
<dbReference type="InterPro" id="IPR015939">
    <property type="entry name" value="Fum_Rdtase/Succ_DH_flav-like_C"/>
</dbReference>
<evidence type="ECO:0000256" key="9">
    <source>
        <dbReference type="ARBA" id="ARBA00048305"/>
    </source>
</evidence>
<comment type="caution">
    <text evidence="14">The sequence shown here is derived from an EMBL/GenBank/DDBJ whole genome shotgun (WGS) entry which is preliminary data.</text>
</comment>
<dbReference type="Gene3D" id="3.90.700.10">
    <property type="entry name" value="Succinate dehydrogenase/fumarate reductase flavoprotein, catalytic domain"/>
    <property type="match status" value="1"/>
</dbReference>
<dbReference type="Gene3D" id="1.20.58.100">
    <property type="entry name" value="Fumarate reductase/succinate dehydrogenase flavoprotein-like, C-terminal domain"/>
    <property type="match status" value="1"/>
</dbReference>
<dbReference type="SUPFAM" id="SSF51905">
    <property type="entry name" value="FAD/NAD(P)-binding domain"/>
    <property type="match status" value="1"/>
</dbReference>